<dbReference type="PANTHER" id="PTHR43130">
    <property type="entry name" value="ARAC-FAMILY TRANSCRIPTIONAL REGULATOR"/>
    <property type="match status" value="1"/>
</dbReference>
<dbReference type="PANTHER" id="PTHR43130:SF2">
    <property type="entry name" value="DJ-1_PFPI DOMAIN-CONTAINING PROTEIN"/>
    <property type="match status" value="1"/>
</dbReference>
<dbReference type="RefSeq" id="WP_213486299.1">
    <property type="nucleotide sequence ID" value="NZ_CAJRAY010000089.1"/>
</dbReference>
<dbReference type="InterPro" id="IPR029062">
    <property type="entry name" value="Class_I_gatase-like"/>
</dbReference>
<dbReference type="InterPro" id="IPR052158">
    <property type="entry name" value="INH-QAR"/>
</dbReference>
<dbReference type="CDD" id="cd03139">
    <property type="entry name" value="GATase1_PfpI_2"/>
    <property type="match status" value="1"/>
</dbReference>
<dbReference type="EMBL" id="CAJRAY010000089">
    <property type="protein sequence ID" value="CAG5092064.1"/>
    <property type="molecule type" value="Genomic_DNA"/>
</dbReference>
<name>A0ABN7S4S5_THEXY</name>
<accession>A0ABN7S4S5</accession>
<proteinExistence type="predicted"/>
<reference evidence="2 3" key="1">
    <citation type="submission" date="2021-04" db="EMBL/GenBank/DDBJ databases">
        <authorList>
            <person name="Rakotoarivonina H."/>
        </authorList>
    </citation>
    <scope>NUCLEOTIDE SEQUENCE [LARGE SCALE GENOMIC DNA]</scope>
    <source>
        <strain evidence="2 3">XE</strain>
    </source>
</reference>
<dbReference type="Pfam" id="PF01965">
    <property type="entry name" value="DJ-1_PfpI"/>
    <property type="match status" value="1"/>
</dbReference>
<evidence type="ECO:0000313" key="2">
    <source>
        <dbReference type="EMBL" id="CAG5092064.1"/>
    </source>
</evidence>
<dbReference type="SUPFAM" id="SSF52317">
    <property type="entry name" value="Class I glutamine amidotransferase-like"/>
    <property type="match status" value="1"/>
</dbReference>
<evidence type="ECO:0000313" key="3">
    <source>
        <dbReference type="Proteomes" id="UP000681526"/>
    </source>
</evidence>
<dbReference type="Proteomes" id="UP000681526">
    <property type="component" value="Unassembled WGS sequence"/>
</dbReference>
<organism evidence="2 3">
    <name type="scientific">Thermobacillus xylanilyticus</name>
    <dbReference type="NCBI Taxonomy" id="76633"/>
    <lineage>
        <taxon>Bacteria</taxon>
        <taxon>Bacillati</taxon>
        <taxon>Bacillota</taxon>
        <taxon>Bacilli</taxon>
        <taxon>Bacillales</taxon>
        <taxon>Paenibacillaceae</taxon>
        <taxon>Thermobacillus</taxon>
    </lineage>
</organism>
<keyword evidence="3" id="KW-1185">Reference proteome</keyword>
<sequence length="199" mass="21647">MKMAFILFDGMTSLDGIGFFEAVTRLRLMEGGESVSWDFCAMREEVSDDRGITYRVSKVRPNLSGYDLVFAPGGMATRTLRHDDDFVGWIRTAESAKWKISVCTGALLLGAAGFLQGNRATTNASAFELLEPYCAEVVKARVVRDGHVITGGGVSASVDLGLYVVELLKGAEAARTIQQQMEYPYYLGADGSDIYMAEG</sequence>
<gene>
    <name evidence="2" type="primary">txxe 3240</name>
    <name evidence="2" type="ORF">TXXE_17555</name>
</gene>
<evidence type="ECO:0000259" key="1">
    <source>
        <dbReference type="Pfam" id="PF01965"/>
    </source>
</evidence>
<dbReference type="InterPro" id="IPR002818">
    <property type="entry name" value="DJ-1/PfpI"/>
</dbReference>
<protein>
    <submittedName>
        <fullName evidence="2">Cyclohexyl-isocyanide hydratase</fullName>
    </submittedName>
</protein>
<comment type="caution">
    <text evidence="2">The sequence shown here is derived from an EMBL/GenBank/DDBJ whole genome shotgun (WGS) entry which is preliminary data.</text>
</comment>
<feature type="domain" description="DJ-1/PfpI" evidence="1">
    <location>
        <begin position="1"/>
        <end position="166"/>
    </location>
</feature>
<dbReference type="Gene3D" id="3.40.50.880">
    <property type="match status" value="1"/>
</dbReference>